<dbReference type="EMBL" id="KQ435794">
    <property type="protein sequence ID" value="KOX73571.1"/>
    <property type="molecule type" value="Genomic_DNA"/>
</dbReference>
<gene>
    <name evidence="1" type="ORF">WN51_13648</name>
</gene>
<evidence type="ECO:0000313" key="2">
    <source>
        <dbReference type="Proteomes" id="UP000053105"/>
    </source>
</evidence>
<dbReference type="AlphaFoldDB" id="A0A0N1ITI4"/>
<name>A0A0N1ITI4_9HYME</name>
<sequence length="69" mass="7880">MRLPSGWKIAHGMTGGRRPCERRECIKQRDDVTSGALLRLSVDNRSLIYLEWSHTVPGCVETVYLTFLC</sequence>
<proteinExistence type="predicted"/>
<evidence type="ECO:0000313" key="1">
    <source>
        <dbReference type="EMBL" id="KOX73571.1"/>
    </source>
</evidence>
<protein>
    <submittedName>
        <fullName evidence="1">Uncharacterized protein</fullName>
    </submittedName>
</protein>
<accession>A0A0N1ITI4</accession>
<reference evidence="1 2" key="1">
    <citation type="submission" date="2015-07" db="EMBL/GenBank/DDBJ databases">
        <title>The genome of Melipona quadrifasciata.</title>
        <authorList>
            <person name="Pan H."/>
            <person name="Kapheim K."/>
        </authorList>
    </citation>
    <scope>NUCLEOTIDE SEQUENCE [LARGE SCALE GENOMIC DNA]</scope>
    <source>
        <strain evidence="1">0111107301</strain>
        <tissue evidence="1">Whole body</tissue>
    </source>
</reference>
<dbReference type="Proteomes" id="UP000053105">
    <property type="component" value="Unassembled WGS sequence"/>
</dbReference>
<keyword evidence="2" id="KW-1185">Reference proteome</keyword>
<organism evidence="1 2">
    <name type="scientific">Melipona quadrifasciata</name>
    <dbReference type="NCBI Taxonomy" id="166423"/>
    <lineage>
        <taxon>Eukaryota</taxon>
        <taxon>Metazoa</taxon>
        <taxon>Ecdysozoa</taxon>
        <taxon>Arthropoda</taxon>
        <taxon>Hexapoda</taxon>
        <taxon>Insecta</taxon>
        <taxon>Pterygota</taxon>
        <taxon>Neoptera</taxon>
        <taxon>Endopterygota</taxon>
        <taxon>Hymenoptera</taxon>
        <taxon>Apocrita</taxon>
        <taxon>Aculeata</taxon>
        <taxon>Apoidea</taxon>
        <taxon>Anthophila</taxon>
        <taxon>Apidae</taxon>
        <taxon>Melipona</taxon>
    </lineage>
</organism>